<keyword evidence="3" id="KW-0862">Zinc</keyword>
<dbReference type="SMART" id="SM00184">
    <property type="entry name" value="RING"/>
    <property type="match status" value="1"/>
</dbReference>
<evidence type="ECO:0000259" key="5">
    <source>
        <dbReference type="PROSITE" id="PS50089"/>
    </source>
</evidence>
<dbReference type="EMBL" id="MU006227">
    <property type="protein sequence ID" value="KAF2825976.1"/>
    <property type="molecule type" value="Genomic_DNA"/>
</dbReference>
<proteinExistence type="predicted"/>
<evidence type="ECO:0000256" key="3">
    <source>
        <dbReference type="ARBA" id="ARBA00022833"/>
    </source>
</evidence>
<protein>
    <recommendedName>
        <fullName evidence="5">RING-type domain-containing protein</fullName>
    </recommendedName>
</protein>
<dbReference type="PROSITE" id="PS50089">
    <property type="entry name" value="ZF_RING_2"/>
    <property type="match status" value="1"/>
</dbReference>
<feature type="non-terminal residue" evidence="6">
    <location>
        <position position="1"/>
    </location>
</feature>
<name>A0A6A6ZYQ2_9PLEO</name>
<dbReference type="AlphaFoldDB" id="A0A6A6ZYQ2"/>
<accession>A0A6A6ZYQ2</accession>
<evidence type="ECO:0000313" key="6">
    <source>
        <dbReference type="EMBL" id="KAF2825976.1"/>
    </source>
</evidence>
<keyword evidence="2 4" id="KW-0863">Zinc-finger</keyword>
<gene>
    <name evidence="6" type="ORF">CC86DRAFT_293477</name>
</gene>
<dbReference type="Pfam" id="PF00097">
    <property type="entry name" value="zf-C3HC4"/>
    <property type="match status" value="1"/>
</dbReference>
<evidence type="ECO:0000313" key="7">
    <source>
        <dbReference type="Proteomes" id="UP000799424"/>
    </source>
</evidence>
<dbReference type="InterPro" id="IPR018957">
    <property type="entry name" value="Znf_C3HC4_RING-type"/>
</dbReference>
<reference evidence="6" key="1">
    <citation type="journal article" date="2020" name="Stud. Mycol.">
        <title>101 Dothideomycetes genomes: a test case for predicting lifestyles and emergence of pathogens.</title>
        <authorList>
            <person name="Haridas S."/>
            <person name="Albert R."/>
            <person name="Binder M."/>
            <person name="Bloem J."/>
            <person name="Labutti K."/>
            <person name="Salamov A."/>
            <person name="Andreopoulos B."/>
            <person name="Baker S."/>
            <person name="Barry K."/>
            <person name="Bills G."/>
            <person name="Bluhm B."/>
            <person name="Cannon C."/>
            <person name="Castanera R."/>
            <person name="Culley D."/>
            <person name="Daum C."/>
            <person name="Ezra D."/>
            <person name="Gonzalez J."/>
            <person name="Henrissat B."/>
            <person name="Kuo A."/>
            <person name="Liang C."/>
            <person name="Lipzen A."/>
            <person name="Lutzoni F."/>
            <person name="Magnuson J."/>
            <person name="Mondo S."/>
            <person name="Nolan M."/>
            <person name="Ohm R."/>
            <person name="Pangilinan J."/>
            <person name="Park H.-J."/>
            <person name="Ramirez L."/>
            <person name="Alfaro M."/>
            <person name="Sun H."/>
            <person name="Tritt A."/>
            <person name="Yoshinaga Y."/>
            <person name="Zwiers L.-H."/>
            <person name="Turgeon B."/>
            <person name="Goodwin S."/>
            <person name="Spatafora J."/>
            <person name="Crous P."/>
            <person name="Grigoriev I."/>
        </authorList>
    </citation>
    <scope>NUCLEOTIDE SEQUENCE</scope>
    <source>
        <strain evidence="6">CBS 113818</strain>
    </source>
</reference>
<dbReference type="InterPro" id="IPR017907">
    <property type="entry name" value="Znf_RING_CS"/>
</dbReference>
<sequence>TPHEPHCPICKHTYNQAMQNEPTHLSTLILLPNTGPRLYIQTTINPLITPCGHTFCTLCICTWLHLNTASTCLICRSVIPIPHQAFEDENDDFDAREIAIDGLRISLSISPPAAREIYTILKLSTRGLLTTHTAMPMVWHAETMVADLPKVMVGVARRFHVGNGNGVRDLAYLKLRSLLQSASTRDRDRELKFFERADAPLAKHGDARRLYEVLCERILSLENAMGDVRGRWCDDWRGAVELLGAAVGDEMADADGGVGKLKWAAYVRCVVKVLVVWQAYCERVRKLAAGSDAR</sequence>
<dbReference type="PROSITE" id="PS00518">
    <property type="entry name" value="ZF_RING_1"/>
    <property type="match status" value="1"/>
</dbReference>
<keyword evidence="1" id="KW-0479">Metal-binding</keyword>
<feature type="domain" description="RING-type" evidence="5">
    <location>
        <begin position="7"/>
        <end position="76"/>
    </location>
</feature>
<dbReference type="OrthoDB" id="6270329at2759"/>
<dbReference type="GO" id="GO:0008270">
    <property type="term" value="F:zinc ion binding"/>
    <property type="evidence" value="ECO:0007669"/>
    <property type="project" value="UniProtKB-KW"/>
</dbReference>
<evidence type="ECO:0000256" key="4">
    <source>
        <dbReference type="PROSITE-ProRule" id="PRU00175"/>
    </source>
</evidence>
<keyword evidence="7" id="KW-1185">Reference proteome</keyword>
<organism evidence="6 7">
    <name type="scientific">Ophiobolus disseminans</name>
    <dbReference type="NCBI Taxonomy" id="1469910"/>
    <lineage>
        <taxon>Eukaryota</taxon>
        <taxon>Fungi</taxon>
        <taxon>Dikarya</taxon>
        <taxon>Ascomycota</taxon>
        <taxon>Pezizomycotina</taxon>
        <taxon>Dothideomycetes</taxon>
        <taxon>Pleosporomycetidae</taxon>
        <taxon>Pleosporales</taxon>
        <taxon>Pleosporineae</taxon>
        <taxon>Phaeosphaeriaceae</taxon>
        <taxon>Ophiobolus</taxon>
    </lineage>
</organism>
<evidence type="ECO:0000256" key="2">
    <source>
        <dbReference type="ARBA" id="ARBA00022771"/>
    </source>
</evidence>
<dbReference type="Proteomes" id="UP000799424">
    <property type="component" value="Unassembled WGS sequence"/>
</dbReference>
<dbReference type="InterPro" id="IPR001841">
    <property type="entry name" value="Znf_RING"/>
</dbReference>
<dbReference type="InterPro" id="IPR013083">
    <property type="entry name" value="Znf_RING/FYVE/PHD"/>
</dbReference>
<dbReference type="Gene3D" id="3.30.40.10">
    <property type="entry name" value="Zinc/RING finger domain, C3HC4 (zinc finger)"/>
    <property type="match status" value="1"/>
</dbReference>
<dbReference type="SUPFAM" id="SSF57850">
    <property type="entry name" value="RING/U-box"/>
    <property type="match status" value="1"/>
</dbReference>
<evidence type="ECO:0000256" key="1">
    <source>
        <dbReference type="ARBA" id="ARBA00022723"/>
    </source>
</evidence>